<accession>A0A6A4X2V6</accession>
<reference evidence="5 6" key="1">
    <citation type="submission" date="2019-07" db="EMBL/GenBank/DDBJ databases">
        <title>Draft genome assembly of a fouling barnacle, Amphibalanus amphitrite (Darwin, 1854): The first reference genome for Thecostraca.</title>
        <authorList>
            <person name="Kim W."/>
        </authorList>
    </citation>
    <scope>NUCLEOTIDE SEQUENCE [LARGE SCALE GENOMIC DNA]</scope>
    <source>
        <strain evidence="5">SNU_AA5</strain>
        <tissue evidence="5">Soma without cirri and trophi</tissue>
    </source>
</reference>
<keyword evidence="3" id="KW-0539">Nucleus</keyword>
<evidence type="ECO:0000256" key="4">
    <source>
        <dbReference type="SAM" id="MobiDB-lite"/>
    </source>
</evidence>
<feature type="compositionally biased region" description="Polar residues" evidence="4">
    <location>
        <begin position="76"/>
        <end position="85"/>
    </location>
</feature>
<name>A0A6A4X2V6_AMPAM</name>
<dbReference type="OrthoDB" id="18703at2759"/>
<dbReference type="GO" id="GO:0030688">
    <property type="term" value="C:preribosome, small subunit precursor"/>
    <property type="evidence" value="ECO:0007669"/>
    <property type="project" value="InterPro"/>
</dbReference>
<feature type="compositionally biased region" description="Basic and acidic residues" evidence="4">
    <location>
        <begin position="57"/>
        <end position="75"/>
    </location>
</feature>
<evidence type="ECO:0000256" key="3">
    <source>
        <dbReference type="ARBA" id="ARBA00023242"/>
    </source>
</evidence>
<sequence>MGKARRARQKLHLPASGVPRRPEPDAEAVPETVPVAGPPPPSGASPFAGLQIPPEALRQRLPDFDARSVRSETARSVRSTKSTVRGQAAMKKKDKRKVRREAFMQKLDSVMESLRSARAAKRRRATAVVGDMRPLADALPDPVLLEKERAAKKAAAQQRRQPSQKRRGMPKQKALHKQYLSDIAQFQRVLEHPIYQEDPEGIVSEHVQQWVLKDAEGMEV</sequence>
<comment type="caution">
    <text evidence="5">The sequence shown here is derived from an EMBL/GenBank/DDBJ whole genome shotgun (WGS) entry which is preliminary data.</text>
</comment>
<organism evidence="5 6">
    <name type="scientific">Amphibalanus amphitrite</name>
    <name type="common">Striped barnacle</name>
    <name type="synonym">Balanus amphitrite</name>
    <dbReference type="NCBI Taxonomy" id="1232801"/>
    <lineage>
        <taxon>Eukaryota</taxon>
        <taxon>Metazoa</taxon>
        <taxon>Ecdysozoa</taxon>
        <taxon>Arthropoda</taxon>
        <taxon>Crustacea</taxon>
        <taxon>Multicrustacea</taxon>
        <taxon>Cirripedia</taxon>
        <taxon>Thoracica</taxon>
        <taxon>Thoracicalcarea</taxon>
        <taxon>Balanomorpha</taxon>
        <taxon>Balanoidea</taxon>
        <taxon>Balanidae</taxon>
        <taxon>Amphibalaninae</taxon>
        <taxon>Amphibalanus</taxon>
    </lineage>
</organism>
<gene>
    <name evidence="5" type="primary">FAM207A</name>
    <name evidence="5" type="ORF">FJT64_015479</name>
</gene>
<comment type="similarity">
    <text evidence="2">Belongs to the SLX9 family.</text>
</comment>
<dbReference type="PANTHER" id="PTHR31109:SF2">
    <property type="entry name" value="RIBOSOME BIOGENESIS PROTEIN SLX9 HOMOLOG"/>
    <property type="match status" value="1"/>
</dbReference>
<dbReference type="GO" id="GO:0000462">
    <property type="term" value="P:maturation of SSU-rRNA from tricistronic rRNA transcript (SSU-rRNA, 5.8S rRNA, LSU-rRNA)"/>
    <property type="evidence" value="ECO:0007669"/>
    <property type="project" value="InterPro"/>
</dbReference>
<dbReference type="Pfam" id="PF15341">
    <property type="entry name" value="SLX9"/>
    <property type="match status" value="1"/>
</dbReference>
<dbReference type="EMBL" id="VIIS01000055">
    <property type="protein sequence ID" value="KAF0314036.1"/>
    <property type="molecule type" value="Genomic_DNA"/>
</dbReference>
<feature type="compositionally biased region" description="Basic residues" evidence="4">
    <location>
        <begin position="1"/>
        <end position="11"/>
    </location>
</feature>
<keyword evidence="6" id="KW-1185">Reference proteome</keyword>
<evidence type="ECO:0000313" key="6">
    <source>
        <dbReference type="Proteomes" id="UP000440578"/>
    </source>
</evidence>
<dbReference type="PANTHER" id="PTHR31109">
    <property type="entry name" value="PROTEIN FAM207A"/>
    <property type="match status" value="1"/>
</dbReference>
<dbReference type="InterPro" id="IPR028160">
    <property type="entry name" value="Slx9-like"/>
</dbReference>
<dbReference type="GO" id="GO:0005730">
    <property type="term" value="C:nucleolus"/>
    <property type="evidence" value="ECO:0007669"/>
    <property type="project" value="UniProtKB-SubCell"/>
</dbReference>
<feature type="compositionally biased region" description="Basic residues" evidence="4">
    <location>
        <begin position="162"/>
        <end position="176"/>
    </location>
</feature>
<dbReference type="GO" id="GO:0030686">
    <property type="term" value="C:90S preribosome"/>
    <property type="evidence" value="ECO:0007669"/>
    <property type="project" value="InterPro"/>
</dbReference>
<dbReference type="AlphaFoldDB" id="A0A6A4X2V6"/>
<comment type="subcellular location">
    <subcellularLocation>
        <location evidence="1">Nucleus</location>
        <location evidence="1">Nucleolus</location>
    </subcellularLocation>
</comment>
<feature type="region of interest" description="Disordered" evidence="4">
    <location>
        <begin position="149"/>
        <end position="177"/>
    </location>
</feature>
<protein>
    <submittedName>
        <fullName evidence="5">Protein FAM207A</fullName>
    </submittedName>
</protein>
<evidence type="ECO:0000256" key="1">
    <source>
        <dbReference type="ARBA" id="ARBA00004604"/>
    </source>
</evidence>
<dbReference type="Proteomes" id="UP000440578">
    <property type="component" value="Unassembled WGS sequence"/>
</dbReference>
<evidence type="ECO:0000256" key="2">
    <source>
        <dbReference type="ARBA" id="ARBA00011022"/>
    </source>
</evidence>
<proteinExistence type="inferred from homology"/>
<evidence type="ECO:0000313" key="5">
    <source>
        <dbReference type="EMBL" id="KAF0314036.1"/>
    </source>
</evidence>
<feature type="region of interest" description="Disordered" evidence="4">
    <location>
        <begin position="1"/>
        <end position="98"/>
    </location>
</feature>